<sequence>MTADPSRAGEDRVLVGRYLLGERLGRGGMGIVWRAHDQVLDREVAVKELNVAGLGEQETGVLYARMQQEARAAARIDHPGVITIHDVVEDEGRPWIVMELIDGRSLAEIITMEGTLLPRDAARVGAQVASALVQAHRHGVLHRDVKPANVLIERRGRVVLTDFGIAQFAGGSGLTRTGEIVGSPDYLAPERLTGHRTGPESDLWALGATLYAAVEGQSPFLRATTIGTLQAVISDPLPQATHAGPLAPVLDALLRKDPEQRATGDEALQLLEEIAQGRTPRTPTVISPTAPVGPVAPVAPITGPQDRPPQFGMPPTPLTIPLMQQPMPPTPPMGTLGGVPGATGLGATAPFVPGVGPGGPGGPGTPGGYGSGYGSGPGYGSGGYGYPTAPPALTGPGGRGRRRALLIAAAAVGAALVGGGAAAAVLTATSHQTASAGSAGVSVSSTPAGTPQSASPSPAGSGPSPTPSQTPTPTPTSTPTPTPTPTPSPTPPPAADPASVVGAYYNAINAHDYPTAWNLGGKNLGGSYASFSSGFADTSSDVLTVNGESGDTVDVQLHAVHTDGSTADYSGTYTVQNGEIVQASLQRTS</sequence>
<reference evidence="12" key="1">
    <citation type="submission" date="2016-10" db="EMBL/GenBank/DDBJ databases">
        <authorList>
            <person name="Varghese N."/>
        </authorList>
    </citation>
    <scope>NUCLEOTIDE SEQUENCE [LARGE SCALE GENOMIC DNA]</scope>
    <source>
        <strain evidence="12">DSM 45096 / BCRC 16803 / CGMCC 4.1857 / CIP 109030 / JCM 12277 / KCTC 19219 / NBRC 100920 / 33214</strain>
    </source>
</reference>
<dbReference type="InterPro" id="IPR008271">
    <property type="entry name" value="Ser/Thr_kinase_AS"/>
</dbReference>
<dbReference type="SUPFAM" id="SSF56112">
    <property type="entry name" value="Protein kinase-like (PK-like)"/>
    <property type="match status" value="1"/>
</dbReference>
<feature type="region of interest" description="Disordered" evidence="8">
    <location>
        <begin position="437"/>
        <end position="497"/>
    </location>
</feature>
<dbReference type="EMBL" id="FOAZ01000006">
    <property type="protein sequence ID" value="SEL15661.1"/>
    <property type="molecule type" value="Genomic_DNA"/>
</dbReference>
<evidence type="ECO:0000256" key="5">
    <source>
        <dbReference type="ARBA" id="ARBA00022777"/>
    </source>
</evidence>
<accession>A0A1H7MX49</accession>
<dbReference type="GO" id="GO:0005524">
    <property type="term" value="F:ATP binding"/>
    <property type="evidence" value="ECO:0007669"/>
    <property type="project" value="UniProtKB-UniRule"/>
</dbReference>
<keyword evidence="12" id="KW-1185">Reference proteome</keyword>
<dbReference type="eggNOG" id="COG0515">
    <property type="taxonomic scope" value="Bacteria"/>
</dbReference>
<feature type="binding site" evidence="7">
    <location>
        <position position="47"/>
    </location>
    <ligand>
        <name>ATP</name>
        <dbReference type="ChEBI" id="CHEBI:30616"/>
    </ligand>
</feature>
<keyword evidence="5 11" id="KW-0418">Kinase</keyword>
<dbReference type="STRING" id="235985.SAMN05414137_106106"/>
<dbReference type="GO" id="GO:0004674">
    <property type="term" value="F:protein serine/threonine kinase activity"/>
    <property type="evidence" value="ECO:0007669"/>
    <property type="project" value="UniProtKB-KW"/>
</dbReference>
<evidence type="ECO:0000256" key="3">
    <source>
        <dbReference type="ARBA" id="ARBA00022679"/>
    </source>
</evidence>
<dbReference type="InterPro" id="IPR011009">
    <property type="entry name" value="Kinase-like_dom_sf"/>
</dbReference>
<keyword evidence="6 7" id="KW-0067">ATP-binding</keyword>
<protein>
    <recommendedName>
        <fullName evidence="1">non-specific serine/threonine protein kinase</fullName>
        <ecNumber evidence="1">2.7.11.1</ecNumber>
    </recommendedName>
</protein>
<evidence type="ECO:0000256" key="1">
    <source>
        <dbReference type="ARBA" id="ARBA00012513"/>
    </source>
</evidence>
<keyword evidence="9" id="KW-0472">Membrane</keyword>
<dbReference type="Gene3D" id="1.10.510.10">
    <property type="entry name" value="Transferase(Phosphotransferase) domain 1"/>
    <property type="match status" value="1"/>
</dbReference>
<dbReference type="PROSITE" id="PS00107">
    <property type="entry name" value="PROTEIN_KINASE_ATP"/>
    <property type="match status" value="1"/>
</dbReference>
<dbReference type="RefSeq" id="WP_082014996.1">
    <property type="nucleotide sequence ID" value="NZ_BBPN01000012.1"/>
</dbReference>
<feature type="domain" description="Protein kinase" evidence="10">
    <location>
        <begin position="18"/>
        <end position="274"/>
    </location>
</feature>
<evidence type="ECO:0000256" key="7">
    <source>
        <dbReference type="PROSITE-ProRule" id="PRU10141"/>
    </source>
</evidence>
<evidence type="ECO:0000256" key="9">
    <source>
        <dbReference type="SAM" id="Phobius"/>
    </source>
</evidence>
<name>A0A1H7MX49_STRJI</name>
<dbReference type="PANTHER" id="PTHR43289">
    <property type="entry name" value="MITOGEN-ACTIVATED PROTEIN KINASE KINASE KINASE 20-RELATED"/>
    <property type="match status" value="1"/>
</dbReference>
<keyword evidence="4 7" id="KW-0547">Nucleotide-binding</keyword>
<dbReference type="InterPro" id="IPR017441">
    <property type="entry name" value="Protein_kinase_ATP_BS"/>
</dbReference>
<gene>
    <name evidence="11" type="ORF">SAMN05414137_106106</name>
</gene>
<dbReference type="PROSITE" id="PS00108">
    <property type="entry name" value="PROTEIN_KINASE_ST"/>
    <property type="match status" value="1"/>
</dbReference>
<dbReference type="PANTHER" id="PTHR43289:SF6">
    <property type="entry name" value="SERINE_THREONINE-PROTEIN KINASE NEKL-3"/>
    <property type="match status" value="1"/>
</dbReference>
<evidence type="ECO:0000256" key="8">
    <source>
        <dbReference type="SAM" id="MobiDB-lite"/>
    </source>
</evidence>
<feature type="compositionally biased region" description="Low complexity" evidence="8">
    <location>
        <begin position="437"/>
        <end position="463"/>
    </location>
</feature>
<dbReference type="SMART" id="SM00220">
    <property type="entry name" value="S_TKc"/>
    <property type="match status" value="1"/>
</dbReference>
<feature type="transmembrane region" description="Helical" evidence="9">
    <location>
        <begin position="404"/>
        <end position="426"/>
    </location>
</feature>
<evidence type="ECO:0000313" key="12">
    <source>
        <dbReference type="Proteomes" id="UP000183015"/>
    </source>
</evidence>
<feature type="compositionally biased region" description="Pro residues" evidence="8">
    <location>
        <begin position="464"/>
        <end position="495"/>
    </location>
</feature>
<keyword evidence="9" id="KW-1133">Transmembrane helix</keyword>
<dbReference type="PROSITE" id="PS50011">
    <property type="entry name" value="PROTEIN_KINASE_DOM"/>
    <property type="match status" value="1"/>
</dbReference>
<evidence type="ECO:0000259" key="10">
    <source>
        <dbReference type="PROSITE" id="PS50011"/>
    </source>
</evidence>
<dbReference type="Gene3D" id="3.30.200.20">
    <property type="entry name" value="Phosphorylase Kinase, domain 1"/>
    <property type="match status" value="1"/>
</dbReference>
<dbReference type="Proteomes" id="UP000183015">
    <property type="component" value="Unassembled WGS sequence"/>
</dbReference>
<dbReference type="Pfam" id="PF00069">
    <property type="entry name" value="Pkinase"/>
    <property type="match status" value="1"/>
</dbReference>
<dbReference type="InterPro" id="IPR000719">
    <property type="entry name" value="Prot_kinase_dom"/>
</dbReference>
<proteinExistence type="predicted"/>
<dbReference type="EC" id="2.7.11.1" evidence="1"/>
<dbReference type="AlphaFoldDB" id="A0A1H7MX49"/>
<keyword evidence="3" id="KW-0808">Transferase</keyword>
<dbReference type="OrthoDB" id="9762169at2"/>
<keyword evidence="9" id="KW-0812">Transmembrane</keyword>
<evidence type="ECO:0000313" key="11">
    <source>
        <dbReference type="EMBL" id="SEL15661.1"/>
    </source>
</evidence>
<evidence type="ECO:0000256" key="2">
    <source>
        <dbReference type="ARBA" id="ARBA00022527"/>
    </source>
</evidence>
<keyword evidence="2 11" id="KW-0723">Serine/threonine-protein kinase</keyword>
<evidence type="ECO:0000256" key="4">
    <source>
        <dbReference type="ARBA" id="ARBA00022741"/>
    </source>
</evidence>
<evidence type="ECO:0000256" key="6">
    <source>
        <dbReference type="ARBA" id="ARBA00022840"/>
    </source>
</evidence>
<dbReference type="CDD" id="cd14014">
    <property type="entry name" value="STKc_PknB_like"/>
    <property type="match status" value="1"/>
</dbReference>
<organism evidence="11 12">
    <name type="scientific">Streptacidiphilus jiangxiensis</name>
    <dbReference type="NCBI Taxonomy" id="235985"/>
    <lineage>
        <taxon>Bacteria</taxon>
        <taxon>Bacillati</taxon>
        <taxon>Actinomycetota</taxon>
        <taxon>Actinomycetes</taxon>
        <taxon>Kitasatosporales</taxon>
        <taxon>Streptomycetaceae</taxon>
        <taxon>Streptacidiphilus</taxon>
    </lineage>
</organism>